<evidence type="ECO:0000256" key="3">
    <source>
        <dbReference type="ARBA" id="ARBA00024226"/>
    </source>
</evidence>
<dbReference type="FunFam" id="3.40.309.10:FF:000009">
    <property type="entry name" value="Aldehyde dehydrogenase A"/>
    <property type="match status" value="1"/>
</dbReference>
<name>X0AK99_FUSOX</name>
<evidence type="ECO:0000256" key="4">
    <source>
        <dbReference type="ARBA" id="ARBA00049194"/>
    </source>
</evidence>
<comment type="similarity">
    <text evidence="1 6">Belongs to the aldehyde dehydrogenase family.</text>
</comment>
<gene>
    <name evidence="8" type="ORF">FOMG_10789</name>
</gene>
<sequence length="388" mass="42477">MLLTLAVQIPQADVEIDAAIAFIRGLAHIELPEDVIEDDDKRTIITRYVPIGVVGAIIPWNFPFLLAASKITPALLTGNVVIIKPSPFTPYCGLKLVELAQQFFPPGVVQSLSGDDRLGPWLTSHPGIDKISFTGSSTTGKLVLQSAAGTLKRVTLELGGNDPAIIFPDVDVDKVAEKVALYSFLNSGQICIALKRIYVHESIYEQFRDAMVKHIKTYTLGDGSQEGISHGPVQNSMQYEKVKTFFEDIEKQGWKVATGGRIDPSPGYFITPTVIDRPPEDSRIVVEEPFGPIVPLLSWKDEEDVIARANNSPMGLGASIWCNDLKKAEKAAREMQAGSVWINTHFDLSPMAPFGGHKESGLGVEWGMNGLKELCNVQTLFLNKHIVT</sequence>
<dbReference type="PANTHER" id="PTHR11699">
    <property type="entry name" value="ALDEHYDE DEHYDROGENASE-RELATED"/>
    <property type="match status" value="1"/>
</dbReference>
<dbReference type="InterPro" id="IPR029510">
    <property type="entry name" value="Ald_DH_CS_GLU"/>
</dbReference>
<keyword evidence="2 6" id="KW-0560">Oxidoreductase</keyword>
<dbReference type="Gene3D" id="3.40.605.10">
    <property type="entry name" value="Aldehyde Dehydrogenase, Chain A, domain 1"/>
    <property type="match status" value="1"/>
</dbReference>
<dbReference type="Proteomes" id="UP000030703">
    <property type="component" value="Unassembled WGS sequence"/>
</dbReference>
<accession>X0AK99</accession>
<comment type="catalytic activity">
    <reaction evidence="4">
        <text>an aldehyde + NAD(+) + H2O = a carboxylate + NADH + 2 H(+)</text>
        <dbReference type="Rhea" id="RHEA:16185"/>
        <dbReference type="ChEBI" id="CHEBI:15377"/>
        <dbReference type="ChEBI" id="CHEBI:15378"/>
        <dbReference type="ChEBI" id="CHEBI:17478"/>
        <dbReference type="ChEBI" id="CHEBI:29067"/>
        <dbReference type="ChEBI" id="CHEBI:57540"/>
        <dbReference type="ChEBI" id="CHEBI:57945"/>
        <dbReference type="EC" id="1.2.1.3"/>
    </reaction>
</comment>
<dbReference type="InterPro" id="IPR015590">
    <property type="entry name" value="Aldehyde_DH_dom"/>
</dbReference>
<evidence type="ECO:0000256" key="1">
    <source>
        <dbReference type="ARBA" id="ARBA00009986"/>
    </source>
</evidence>
<evidence type="ECO:0000256" key="2">
    <source>
        <dbReference type="ARBA" id="ARBA00023002"/>
    </source>
</evidence>
<dbReference type="VEuPathDB" id="FungiDB:FOMG_10789"/>
<organism evidence="8">
    <name type="scientific">Fusarium oxysporum f. sp. melonis 26406</name>
    <dbReference type="NCBI Taxonomy" id="1089452"/>
    <lineage>
        <taxon>Eukaryota</taxon>
        <taxon>Fungi</taxon>
        <taxon>Dikarya</taxon>
        <taxon>Ascomycota</taxon>
        <taxon>Pezizomycotina</taxon>
        <taxon>Sordariomycetes</taxon>
        <taxon>Hypocreomycetidae</taxon>
        <taxon>Hypocreales</taxon>
        <taxon>Nectriaceae</taxon>
        <taxon>Fusarium</taxon>
        <taxon>Fusarium oxysporum species complex</taxon>
    </lineage>
</organism>
<reference evidence="8" key="1">
    <citation type="submission" date="2012-04" db="EMBL/GenBank/DDBJ databases">
        <title>The Genome Sequence of Fusarium oxysporum melonis.</title>
        <authorList>
            <consortium name="The Broad Institute Genome Sequencing Platform"/>
            <person name="Ma L.-J."/>
            <person name="Gale L.R."/>
            <person name="Schwartz D.C."/>
            <person name="Zhou S."/>
            <person name="Corby-Kistler H."/>
            <person name="Young S.K."/>
            <person name="Zeng Q."/>
            <person name="Gargeya S."/>
            <person name="Fitzgerald M."/>
            <person name="Haas B."/>
            <person name="Abouelleil A."/>
            <person name="Alvarado L."/>
            <person name="Arachchi H.M."/>
            <person name="Berlin A."/>
            <person name="Brown A."/>
            <person name="Chapman S.B."/>
            <person name="Chen Z."/>
            <person name="Dunbar C."/>
            <person name="Freedman E."/>
            <person name="Gearin G."/>
            <person name="Goldberg J."/>
            <person name="Griggs A."/>
            <person name="Gujja S."/>
            <person name="Heiman D."/>
            <person name="Howarth C."/>
            <person name="Larson L."/>
            <person name="Lui A."/>
            <person name="MacDonald P.J.P."/>
            <person name="Montmayeur A."/>
            <person name="Murphy C."/>
            <person name="Neiman D."/>
            <person name="Pearson M."/>
            <person name="Priest M."/>
            <person name="Roberts A."/>
            <person name="Saif S."/>
            <person name="Shea T."/>
            <person name="Shenoy N."/>
            <person name="Sisk P."/>
            <person name="Stolte C."/>
            <person name="Sykes S."/>
            <person name="Wortman J."/>
            <person name="Nusbaum C."/>
            <person name="Birren B."/>
        </authorList>
    </citation>
    <scope>NUCLEOTIDE SEQUENCE</scope>
    <source>
        <strain evidence="8">26406</strain>
    </source>
</reference>
<dbReference type="PROSITE" id="PS00070">
    <property type="entry name" value="ALDEHYDE_DEHYDR_CYS"/>
    <property type="match status" value="1"/>
</dbReference>
<dbReference type="SUPFAM" id="SSF53720">
    <property type="entry name" value="ALDH-like"/>
    <property type="match status" value="1"/>
</dbReference>
<dbReference type="InterPro" id="IPR016161">
    <property type="entry name" value="Ald_DH/histidinol_DH"/>
</dbReference>
<proteinExistence type="inferred from homology"/>
<evidence type="ECO:0000313" key="8">
    <source>
        <dbReference type="EMBL" id="EXK33516.1"/>
    </source>
</evidence>
<dbReference type="InterPro" id="IPR016162">
    <property type="entry name" value="Ald_DH_N"/>
</dbReference>
<dbReference type="EMBL" id="JH659336">
    <property type="protein sequence ID" value="EXK33516.1"/>
    <property type="molecule type" value="Genomic_DNA"/>
</dbReference>
<protein>
    <recommendedName>
        <fullName evidence="3">aldehyde dehydrogenase (NAD(+))</fullName>
        <ecNumber evidence="3">1.2.1.3</ecNumber>
    </recommendedName>
</protein>
<dbReference type="HOGENOM" id="CLU_005391_1_4_1"/>
<dbReference type="AlphaFoldDB" id="X0AK99"/>
<dbReference type="CDD" id="cd07106">
    <property type="entry name" value="ALDH_AldA-AAD23400"/>
    <property type="match status" value="1"/>
</dbReference>
<dbReference type="PROSITE" id="PS00687">
    <property type="entry name" value="ALDEHYDE_DEHYDR_GLU"/>
    <property type="match status" value="1"/>
</dbReference>
<reference evidence="8" key="2">
    <citation type="submission" date="2012-05" db="EMBL/GenBank/DDBJ databases">
        <title>Annotation of the Genome Sequence of Fusarium oxysporum f. sp. melonis 26406.</title>
        <authorList>
            <consortium name="The Broad Institute Genomics Platform"/>
            <person name="Ma L.-J."/>
            <person name="Corby-Kistler H."/>
            <person name="Broz K."/>
            <person name="Gale L.R."/>
            <person name="Jonkers W."/>
            <person name="O'Donnell K."/>
            <person name="Ploetz R."/>
            <person name="Steinberg C."/>
            <person name="Schwartz D.C."/>
            <person name="VanEtten H."/>
            <person name="Zhou S."/>
            <person name="Young S.K."/>
            <person name="Zeng Q."/>
            <person name="Gargeya S."/>
            <person name="Fitzgerald M."/>
            <person name="Abouelleil A."/>
            <person name="Alvarado L."/>
            <person name="Chapman S.B."/>
            <person name="Gainer-Dewar J."/>
            <person name="Goldberg J."/>
            <person name="Griggs A."/>
            <person name="Gujja S."/>
            <person name="Hansen M."/>
            <person name="Howarth C."/>
            <person name="Imamovic A."/>
            <person name="Ireland A."/>
            <person name="Larimer J."/>
            <person name="McCowan C."/>
            <person name="Murphy C."/>
            <person name="Pearson M."/>
            <person name="Poon T.W."/>
            <person name="Priest M."/>
            <person name="Roberts A."/>
            <person name="Saif S."/>
            <person name="Shea T."/>
            <person name="Sykes S."/>
            <person name="Wortman J."/>
            <person name="Nusbaum C."/>
            <person name="Birren B."/>
        </authorList>
    </citation>
    <scope>NUCLEOTIDE SEQUENCE</scope>
    <source>
        <strain evidence="8">26406</strain>
    </source>
</reference>
<feature type="active site" evidence="5">
    <location>
        <position position="157"/>
    </location>
</feature>
<dbReference type="InterPro" id="IPR016163">
    <property type="entry name" value="Ald_DH_C"/>
</dbReference>
<dbReference type="InterPro" id="IPR044086">
    <property type="entry name" value="LUC3-like"/>
</dbReference>
<feature type="domain" description="Aldehyde dehydrogenase" evidence="7">
    <location>
        <begin position="8"/>
        <end position="379"/>
    </location>
</feature>
<dbReference type="Gene3D" id="3.40.309.10">
    <property type="entry name" value="Aldehyde Dehydrogenase, Chain A, domain 2"/>
    <property type="match status" value="1"/>
</dbReference>
<dbReference type="EC" id="1.2.1.3" evidence="3"/>
<dbReference type="Pfam" id="PF00171">
    <property type="entry name" value="Aldedh"/>
    <property type="match status" value="1"/>
</dbReference>
<dbReference type="GO" id="GO:0004029">
    <property type="term" value="F:aldehyde dehydrogenase (NAD+) activity"/>
    <property type="evidence" value="ECO:0007669"/>
    <property type="project" value="UniProtKB-EC"/>
</dbReference>
<evidence type="ECO:0000256" key="6">
    <source>
        <dbReference type="RuleBase" id="RU003345"/>
    </source>
</evidence>
<evidence type="ECO:0000259" key="7">
    <source>
        <dbReference type="Pfam" id="PF00171"/>
    </source>
</evidence>
<evidence type="ECO:0000256" key="5">
    <source>
        <dbReference type="PROSITE-ProRule" id="PRU10007"/>
    </source>
</evidence>
<dbReference type="InterPro" id="IPR016160">
    <property type="entry name" value="Ald_DH_CS_CYS"/>
</dbReference>